<feature type="region of interest" description="Disordered" evidence="1">
    <location>
        <begin position="41"/>
        <end position="68"/>
    </location>
</feature>
<gene>
    <name evidence="2" type="ORF">HCN56_01035</name>
</gene>
<dbReference type="Proteomes" id="UP000578686">
    <property type="component" value="Unassembled WGS sequence"/>
</dbReference>
<reference evidence="2 3" key="1">
    <citation type="submission" date="2020-03" db="EMBL/GenBank/DDBJ databases">
        <title>Draft genome of Streptomyces sp. ventii, isolated from the Axial Seamount in the Pacific Ocean, and resequencing of the two type strains Streptomyces lonarensis strain NCL 716 and Streptomyces bohaiensis strain 11A07.</title>
        <authorList>
            <person name="Loughran R.M."/>
            <person name="Pfannmuller K.M."/>
            <person name="Wasson B.J."/>
            <person name="Deadmond M.C."/>
            <person name="Paddock B.E."/>
            <person name="Koyack M.J."/>
            <person name="Gallegos D.A."/>
            <person name="Mitchell E.A."/>
            <person name="Ushijima B."/>
            <person name="Saw J.H."/>
            <person name="Mcphail K.L."/>
            <person name="Videau P."/>
        </authorList>
    </citation>
    <scope>NUCLEOTIDE SEQUENCE [LARGE SCALE GENOMIC DNA]</scope>
    <source>
        <strain evidence="2 3">NCL716</strain>
    </source>
</reference>
<evidence type="ECO:0000313" key="3">
    <source>
        <dbReference type="Proteomes" id="UP000578686"/>
    </source>
</evidence>
<dbReference type="AlphaFoldDB" id="A0A7X6CXE1"/>
<sequence>MNQSSARPPSAVAVLRSPALGFTALLALLFTTALATGALLGPVAPGMHPGAGPAATVEDGGHGHGGAR</sequence>
<protein>
    <submittedName>
        <fullName evidence="2">Uncharacterized protein</fullName>
    </submittedName>
</protein>
<comment type="caution">
    <text evidence="2">The sequence shown here is derived from an EMBL/GenBank/DDBJ whole genome shotgun (WGS) entry which is preliminary data.</text>
</comment>
<accession>A0A7X6CXE1</accession>
<name>A0A7X6CXE1_9ACTN</name>
<keyword evidence="3" id="KW-1185">Reference proteome</keyword>
<dbReference type="EMBL" id="JAAVJD010000003">
    <property type="protein sequence ID" value="NJQ04195.1"/>
    <property type="molecule type" value="Genomic_DNA"/>
</dbReference>
<dbReference type="RefSeq" id="WP_167967459.1">
    <property type="nucleotide sequence ID" value="NZ_BHZG01000094.1"/>
</dbReference>
<organism evidence="2 3">
    <name type="scientific">Streptomyces lonarensis</name>
    <dbReference type="NCBI Taxonomy" id="700599"/>
    <lineage>
        <taxon>Bacteria</taxon>
        <taxon>Bacillati</taxon>
        <taxon>Actinomycetota</taxon>
        <taxon>Actinomycetes</taxon>
        <taxon>Kitasatosporales</taxon>
        <taxon>Streptomycetaceae</taxon>
        <taxon>Streptomyces</taxon>
    </lineage>
</organism>
<proteinExistence type="predicted"/>
<evidence type="ECO:0000256" key="1">
    <source>
        <dbReference type="SAM" id="MobiDB-lite"/>
    </source>
</evidence>
<evidence type="ECO:0000313" key="2">
    <source>
        <dbReference type="EMBL" id="NJQ04195.1"/>
    </source>
</evidence>
<feature type="compositionally biased region" description="Low complexity" evidence="1">
    <location>
        <begin position="41"/>
        <end position="55"/>
    </location>
</feature>